<organism evidence="3 4">
    <name type="scientific">Bosea massiliensis</name>
    <dbReference type="NCBI Taxonomy" id="151419"/>
    <lineage>
        <taxon>Bacteria</taxon>
        <taxon>Pseudomonadati</taxon>
        <taxon>Pseudomonadota</taxon>
        <taxon>Alphaproteobacteria</taxon>
        <taxon>Hyphomicrobiales</taxon>
        <taxon>Boseaceae</taxon>
        <taxon>Bosea</taxon>
    </lineage>
</organism>
<proteinExistence type="predicted"/>
<evidence type="ECO:0000313" key="3">
    <source>
        <dbReference type="EMBL" id="MFC5505677.1"/>
    </source>
</evidence>
<dbReference type="RefSeq" id="WP_066721606.1">
    <property type="nucleotide sequence ID" value="NZ_JBHSLU010000019.1"/>
</dbReference>
<evidence type="ECO:0000256" key="2">
    <source>
        <dbReference type="SAM" id="SignalP"/>
    </source>
</evidence>
<feature type="signal peptide" evidence="2">
    <location>
        <begin position="1"/>
        <end position="24"/>
    </location>
</feature>
<evidence type="ECO:0000256" key="1">
    <source>
        <dbReference type="SAM" id="MobiDB-lite"/>
    </source>
</evidence>
<name>A0ABW0P0S8_9HYPH</name>
<protein>
    <submittedName>
        <fullName evidence="3">Uncharacterized protein</fullName>
    </submittedName>
</protein>
<keyword evidence="4" id="KW-1185">Reference proteome</keyword>
<feature type="region of interest" description="Disordered" evidence="1">
    <location>
        <begin position="21"/>
        <end position="41"/>
    </location>
</feature>
<dbReference type="Proteomes" id="UP001596060">
    <property type="component" value="Unassembled WGS sequence"/>
</dbReference>
<reference evidence="4" key="1">
    <citation type="journal article" date="2019" name="Int. J. Syst. Evol. Microbiol.">
        <title>The Global Catalogue of Microorganisms (GCM) 10K type strain sequencing project: providing services to taxonomists for standard genome sequencing and annotation.</title>
        <authorList>
            <consortium name="The Broad Institute Genomics Platform"/>
            <consortium name="The Broad Institute Genome Sequencing Center for Infectious Disease"/>
            <person name="Wu L."/>
            <person name="Ma J."/>
        </authorList>
    </citation>
    <scope>NUCLEOTIDE SEQUENCE [LARGE SCALE GENOMIC DNA]</scope>
    <source>
        <strain evidence="4">CCUG 43117</strain>
    </source>
</reference>
<keyword evidence="2" id="KW-0732">Signal</keyword>
<feature type="compositionally biased region" description="Low complexity" evidence="1">
    <location>
        <begin position="21"/>
        <end position="31"/>
    </location>
</feature>
<feature type="chain" id="PRO_5046753241" evidence="2">
    <location>
        <begin position="25"/>
        <end position="97"/>
    </location>
</feature>
<sequence>MLRTTLILAALGVGLALAPAGAQTAPAAPDTTPLPPTTCSTEELSKMNAETAKMTDPDRKAVAMKELTLATDLMAKNDMKGCATHLGNAIRMIPGRG</sequence>
<comment type="caution">
    <text evidence="3">The sequence shown here is derived from an EMBL/GenBank/DDBJ whole genome shotgun (WGS) entry which is preliminary data.</text>
</comment>
<dbReference type="EMBL" id="JBHSLU010000019">
    <property type="protein sequence ID" value="MFC5505677.1"/>
    <property type="molecule type" value="Genomic_DNA"/>
</dbReference>
<evidence type="ECO:0000313" key="4">
    <source>
        <dbReference type="Proteomes" id="UP001596060"/>
    </source>
</evidence>
<gene>
    <name evidence="3" type="ORF">ACFPN9_10445</name>
</gene>
<accession>A0ABW0P0S8</accession>